<dbReference type="InterPro" id="IPR027417">
    <property type="entry name" value="P-loop_NTPase"/>
</dbReference>
<name>A0A8E6EWC9_9BACT</name>
<dbReference type="Gene3D" id="3.40.50.300">
    <property type="entry name" value="P-loop containing nucleotide triphosphate hydrolases"/>
    <property type="match status" value="1"/>
</dbReference>
<dbReference type="InterPro" id="IPR003439">
    <property type="entry name" value="ABC_transporter-like_ATP-bd"/>
</dbReference>
<feature type="domain" description="ABC transporter" evidence="5">
    <location>
        <begin position="5"/>
        <end position="240"/>
    </location>
</feature>
<accession>A0A8E6EWC9</accession>
<evidence type="ECO:0000313" key="7">
    <source>
        <dbReference type="Proteomes" id="UP000676194"/>
    </source>
</evidence>
<dbReference type="AlphaFoldDB" id="A0A8E6EWC9"/>
<dbReference type="PANTHER" id="PTHR43335">
    <property type="entry name" value="ABC TRANSPORTER, ATP-BINDING PROTEIN"/>
    <property type="match status" value="1"/>
</dbReference>
<protein>
    <submittedName>
        <fullName evidence="6">ABC transporter ATP-binding protein</fullName>
    </submittedName>
</protein>
<proteinExistence type="inferred from homology"/>
<keyword evidence="4 6" id="KW-0067">ATP-binding</keyword>
<comment type="similarity">
    <text evidence="1">Belongs to the ABC transporter superfamily.</text>
</comment>
<keyword evidence="3" id="KW-0547">Nucleotide-binding</keyword>
<evidence type="ECO:0000256" key="4">
    <source>
        <dbReference type="ARBA" id="ARBA00022840"/>
    </source>
</evidence>
<keyword evidence="7" id="KW-1185">Reference proteome</keyword>
<evidence type="ECO:0000259" key="5">
    <source>
        <dbReference type="PROSITE" id="PS50893"/>
    </source>
</evidence>
<dbReference type="Proteomes" id="UP000676194">
    <property type="component" value="Chromosome"/>
</dbReference>
<dbReference type="Pfam" id="PF00005">
    <property type="entry name" value="ABC_tran"/>
    <property type="match status" value="1"/>
</dbReference>
<gene>
    <name evidence="6" type="ORF">KIH39_07090</name>
</gene>
<evidence type="ECO:0000256" key="3">
    <source>
        <dbReference type="ARBA" id="ARBA00022741"/>
    </source>
</evidence>
<evidence type="ECO:0000313" key="6">
    <source>
        <dbReference type="EMBL" id="QVL33667.1"/>
    </source>
</evidence>
<keyword evidence="2" id="KW-0813">Transport</keyword>
<organism evidence="6 7">
    <name type="scientific">Telmatocola sphagniphila</name>
    <dbReference type="NCBI Taxonomy" id="1123043"/>
    <lineage>
        <taxon>Bacteria</taxon>
        <taxon>Pseudomonadati</taxon>
        <taxon>Planctomycetota</taxon>
        <taxon>Planctomycetia</taxon>
        <taxon>Gemmatales</taxon>
        <taxon>Gemmataceae</taxon>
    </lineage>
</organism>
<dbReference type="PANTHER" id="PTHR43335:SF11">
    <property type="entry name" value="ABC TRANSPORTER RELATED"/>
    <property type="match status" value="1"/>
</dbReference>
<dbReference type="PROSITE" id="PS50893">
    <property type="entry name" value="ABC_TRANSPORTER_2"/>
    <property type="match status" value="1"/>
</dbReference>
<dbReference type="SUPFAM" id="SSF52540">
    <property type="entry name" value="P-loop containing nucleoside triphosphate hydrolases"/>
    <property type="match status" value="1"/>
</dbReference>
<dbReference type="InterPro" id="IPR003593">
    <property type="entry name" value="AAA+_ATPase"/>
</dbReference>
<dbReference type="SMART" id="SM00382">
    <property type="entry name" value="AAA"/>
    <property type="match status" value="1"/>
</dbReference>
<dbReference type="GO" id="GO:0016887">
    <property type="term" value="F:ATP hydrolysis activity"/>
    <property type="evidence" value="ECO:0007669"/>
    <property type="project" value="InterPro"/>
</dbReference>
<sequence length="322" mass="35624">MSDFISLNSIQRHFGVYHALKGITLELQPGRIGLLGPNGAGKSTLLKILMGLLSPSLGSGTVLGIPLRAGNNIQGNMELRRLIGFMSEADSLVPGLKGVEYVTLAGELCGMPRRQAQRRAHEILTYLEMEDARYRKLEEYSTGMKQRIKLAQALIHDPPVLLLDEPTSGLDPAGRDAMLRLMLEIGRDFGKSIIVSTHLLADVETVCDQVVLLINGQIRGQGTVEELCSRRQDRYRLQIQGDREKFAGFLRDQGVEVLDETIKGEVRIQVSRDWAPQQGFELARKSQVVLRGIIPDDETLEELFLRSVEGAETENLLAGGKV</sequence>
<reference evidence="6" key="1">
    <citation type="submission" date="2021-05" db="EMBL/GenBank/DDBJ databases">
        <title>Complete genome sequence of the cellulolytic planctomycete Telmatocola sphagniphila SP2T and characterization of the first cellulase from planctomycetes.</title>
        <authorList>
            <person name="Rakitin A.L."/>
            <person name="Beletsky A.V."/>
            <person name="Naumoff D.G."/>
            <person name="Kulichevskaya I.S."/>
            <person name="Mardanov A.V."/>
            <person name="Ravin N.V."/>
            <person name="Dedysh S.N."/>
        </authorList>
    </citation>
    <scope>NUCLEOTIDE SEQUENCE</scope>
    <source>
        <strain evidence="6">SP2T</strain>
    </source>
</reference>
<dbReference type="RefSeq" id="WP_213498592.1">
    <property type="nucleotide sequence ID" value="NZ_CP074694.1"/>
</dbReference>
<evidence type="ECO:0000256" key="1">
    <source>
        <dbReference type="ARBA" id="ARBA00005417"/>
    </source>
</evidence>
<dbReference type="GO" id="GO:0005524">
    <property type="term" value="F:ATP binding"/>
    <property type="evidence" value="ECO:0007669"/>
    <property type="project" value="UniProtKB-KW"/>
</dbReference>
<dbReference type="EMBL" id="CP074694">
    <property type="protein sequence ID" value="QVL33667.1"/>
    <property type="molecule type" value="Genomic_DNA"/>
</dbReference>
<dbReference type="CDD" id="cd03230">
    <property type="entry name" value="ABC_DR_subfamily_A"/>
    <property type="match status" value="1"/>
</dbReference>
<evidence type="ECO:0000256" key="2">
    <source>
        <dbReference type="ARBA" id="ARBA00022448"/>
    </source>
</evidence>
<dbReference type="KEGG" id="tsph:KIH39_07090"/>